<dbReference type="EMBL" id="BSXS01006093">
    <property type="protein sequence ID" value="GME85077.1"/>
    <property type="molecule type" value="Genomic_DNA"/>
</dbReference>
<dbReference type="Proteomes" id="UP001165064">
    <property type="component" value="Unassembled WGS sequence"/>
</dbReference>
<comment type="caution">
    <text evidence="1">The sequence shown here is derived from an EMBL/GenBank/DDBJ whole genome shotgun (WGS) entry which is preliminary data.</text>
</comment>
<sequence length="408" mass="45877">MGKGPSLFKFDAFGKTIDDSKIKTTSGGVLTIVCLISTFLLLINEYKDYTKIVTRPELVVDRDYDKKLDINLDVSFPHIPCDLLSMDIMDLTGDVQIGLLESGFTKIRLDSNGNEVGSGETFDVNEENEDILKNQGENYCGSCYGAVDQSGNEGKELKDQICCNSCNAVRQAYAKAAWKFYDGKDIDQCEKEGYVARINERLHEGCRVKGKAKINRISGNFHFAPGASISQRDTHVHDLSLYEKHADLFDFQHKINHFSFGLDDHHSAITKLQDYHTTHPLDGTSIEIGDKWHLYSYFLKVVNTRFEFLDGQKFETNEFSVTQHDRPIHGGRDDDHPNTLHARGGLPGVFFNFDISPLKIINREEYNKTLSAFILSACSAIAGLLTVGAILDRTIWTANKILKEKKTT</sequence>
<evidence type="ECO:0000313" key="2">
    <source>
        <dbReference type="Proteomes" id="UP001165064"/>
    </source>
</evidence>
<reference evidence="1" key="1">
    <citation type="submission" date="2023-04" db="EMBL/GenBank/DDBJ databases">
        <title>Ambrosiozyma monospora NBRC 10751.</title>
        <authorList>
            <person name="Ichikawa N."/>
            <person name="Sato H."/>
            <person name="Tonouchi N."/>
        </authorList>
    </citation>
    <scope>NUCLEOTIDE SEQUENCE</scope>
    <source>
        <strain evidence="1">NBRC 10751</strain>
    </source>
</reference>
<proteinExistence type="predicted"/>
<name>A0ACB5TC16_AMBMO</name>
<gene>
    <name evidence="1" type="ORF">Amon02_000734900</name>
</gene>
<keyword evidence="2" id="KW-1185">Reference proteome</keyword>
<organism evidence="1 2">
    <name type="scientific">Ambrosiozyma monospora</name>
    <name type="common">Yeast</name>
    <name type="synonym">Endomycopsis monosporus</name>
    <dbReference type="NCBI Taxonomy" id="43982"/>
    <lineage>
        <taxon>Eukaryota</taxon>
        <taxon>Fungi</taxon>
        <taxon>Dikarya</taxon>
        <taxon>Ascomycota</taxon>
        <taxon>Saccharomycotina</taxon>
        <taxon>Pichiomycetes</taxon>
        <taxon>Pichiales</taxon>
        <taxon>Pichiaceae</taxon>
        <taxon>Ambrosiozyma</taxon>
    </lineage>
</organism>
<evidence type="ECO:0000313" key="1">
    <source>
        <dbReference type="EMBL" id="GME85077.1"/>
    </source>
</evidence>
<accession>A0ACB5TC16</accession>
<protein>
    <submittedName>
        <fullName evidence="1">Unnamed protein product</fullName>
    </submittedName>
</protein>